<reference evidence="6" key="1">
    <citation type="submission" date="2020-05" db="EMBL/GenBank/DDBJ databases">
        <authorList>
            <person name="Chiriac C."/>
            <person name="Salcher M."/>
            <person name="Ghai R."/>
            <person name="Kavagutti S V."/>
        </authorList>
    </citation>
    <scope>NUCLEOTIDE SEQUENCE</scope>
</reference>
<comment type="subcellular location">
    <subcellularLocation>
        <location evidence="1">Membrane</location>
        <topology evidence="1">Multi-pass membrane protein</topology>
    </subcellularLocation>
</comment>
<protein>
    <submittedName>
        <fullName evidence="6">Unannotated protein</fullName>
    </submittedName>
</protein>
<accession>A0A6J6QPL7</accession>
<proteinExistence type="predicted"/>
<evidence type="ECO:0000313" key="6">
    <source>
        <dbReference type="EMBL" id="CAB4712622.1"/>
    </source>
</evidence>
<dbReference type="AlphaFoldDB" id="A0A6J6QPL7"/>
<dbReference type="EMBL" id="CAEZXZ010000176">
    <property type="protein sequence ID" value="CAB4712622.1"/>
    <property type="molecule type" value="Genomic_DNA"/>
</dbReference>
<keyword evidence="3 5" id="KW-1133">Transmembrane helix</keyword>
<dbReference type="Pfam" id="PF05128">
    <property type="entry name" value="DUF697"/>
    <property type="match status" value="1"/>
</dbReference>
<evidence type="ECO:0000256" key="1">
    <source>
        <dbReference type="ARBA" id="ARBA00004141"/>
    </source>
</evidence>
<keyword evidence="4 5" id="KW-0472">Membrane</keyword>
<sequence>MAAGIGATPIPFADAALLVPNQVTMIARITAAYGLPPSKTRALAIAGSVVLTGGATMAGRYAVTSLLKFVPGGAIAGSAISATVAGALTKAVGMAWARVCEYAMGLTPERRDAFLASSEVTEKFVGFLKAGNSTSGIVKVAKRALT</sequence>
<evidence type="ECO:0000256" key="4">
    <source>
        <dbReference type="ARBA" id="ARBA00023136"/>
    </source>
</evidence>
<organism evidence="6">
    <name type="scientific">freshwater metagenome</name>
    <dbReference type="NCBI Taxonomy" id="449393"/>
    <lineage>
        <taxon>unclassified sequences</taxon>
        <taxon>metagenomes</taxon>
        <taxon>ecological metagenomes</taxon>
    </lineage>
</organism>
<feature type="transmembrane region" description="Helical" evidence="5">
    <location>
        <begin position="42"/>
        <end position="63"/>
    </location>
</feature>
<gene>
    <name evidence="6" type="ORF">UFOPK2625_01096</name>
</gene>
<keyword evidence="2 5" id="KW-0812">Transmembrane</keyword>
<evidence type="ECO:0000256" key="3">
    <source>
        <dbReference type="ARBA" id="ARBA00022989"/>
    </source>
</evidence>
<evidence type="ECO:0000256" key="2">
    <source>
        <dbReference type="ARBA" id="ARBA00022692"/>
    </source>
</evidence>
<dbReference type="GO" id="GO:0016020">
    <property type="term" value="C:membrane"/>
    <property type="evidence" value="ECO:0007669"/>
    <property type="project" value="UniProtKB-SubCell"/>
</dbReference>
<evidence type="ECO:0000256" key="5">
    <source>
        <dbReference type="SAM" id="Phobius"/>
    </source>
</evidence>
<feature type="transmembrane region" description="Helical" evidence="5">
    <location>
        <begin position="69"/>
        <end position="88"/>
    </location>
</feature>
<name>A0A6J6QPL7_9ZZZZ</name>
<dbReference type="InterPro" id="IPR021147">
    <property type="entry name" value="DUF697"/>
</dbReference>